<dbReference type="Proteomes" id="UP000580856">
    <property type="component" value="Unassembled WGS sequence"/>
</dbReference>
<evidence type="ECO:0000256" key="1">
    <source>
        <dbReference type="SAM" id="MobiDB-lite"/>
    </source>
</evidence>
<evidence type="ECO:0000313" key="3">
    <source>
        <dbReference type="Proteomes" id="UP000580856"/>
    </source>
</evidence>
<gene>
    <name evidence="2" type="ORF">GGQ74_001294</name>
</gene>
<reference evidence="2 3" key="1">
    <citation type="submission" date="2020-03" db="EMBL/GenBank/DDBJ databases">
        <title>Genomic Encyclopedia of Type Strains, Phase IV (KMG-IV): sequencing the most valuable type-strain genomes for metagenomic binning, comparative biology and taxonomic classification.</title>
        <authorList>
            <person name="Goeker M."/>
        </authorList>
    </citation>
    <scope>NUCLEOTIDE SEQUENCE [LARGE SCALE GENOMIC DNA]</scope>
    <source>
        <strain evidence="2 3">DSM 24233</strain>
    </source>
</reference>
<accession>A0A846QR25</accession>
<dbReference type="EMBL" id="JAATJA010000001">
    <property type="protein sequence ID" value="NJB67654.1"/>
    <property type="molecule type" value="Genomic_DNA"/>
</dbReference>
<sequence>MDITSITYGPNAIMPPVQGAFRRGPSAVQPVPRTSAGTDATKAFADDVVKRLLASPSGETTETADTATPLAAALAQSMDFIRANYGDTAAQASMATVLKRIGSGDANEDALGQGLLDVLRLVDRNYGFAEGDRLMSQFNGELNDAVNAHFDNGLMEKFYAAGQSNPVARAVPAVVDKVLESFGEKTAEGAASILRDSLDQNLSPSSLRKGLGRIVSLIARHHGKGAAAKFSDFANSLLDGGETAPSAQQNAPATGALLDIAV</sequence>
<comment type="caution">
    <text evidence="2">The sequence shown here is derived from an EMBL/GenBank/DDBJ whole genome shotgun (WGS) entry which is preliminary data.</text>
</comment>
<evidence type="ECO:0000313" key="2">
    <source>
        <dbReference type="EMBL" id="NJB67654.1"/>
    </source>
</evidence>
<name>A0A846QR25_9BACT</name>
<proteinExistence type="predicted"/>
<organism evidence="2 3">
    <name type="scientific">Desulfobaculum xiamenense</name>
    <dbReference type="NCBI Taxonomy" id="995050"/>
    <lineage>
        <taxon>Bacteria</taxon>
        <taxon>Pseudomonadati</taxon>
        <taxon>Thermodesulfobacteriota</taxon>
        <taxon>Desulfovibrionia</taxon>
        <taxon>Desulfovibrionales</taxon>
        <taxon>Desulfovibrionaceae</taxon>
        <taxon>Desulfobaculum</taxon>
    </lineage>
</organism>
<keyword evidence="3" id="KW-1185">Reference proteome</keyword>
<protein>
    <submittedName>
        <fullName evidence="2">Uncharacterized protein</fullName>
    </submittedName>
</protein>
<dbReference type="RefSeq" id="WP_167940691.1">
    <property type="nucleotide sequence ID" value="NZ_JAATJA010000001.1"/>
</dbReference>
<dbReference type="AlphaFoldDB" id="A0A846QR25"/>
<feature type="region of interest" description="Disordered" evidence="1">
    <location>
        <begin position="17"/>
        <end position="37"/>
    </location>
</feature>